<dbReference type="EMBL" id="JAPZBU010000004">
    <property type="protein sequence ID" value="KAJ5408630.1"/>
    <property type="molecule type" value="Genomic_DNA"/>
</dbReference>
<dbReference type="AlphaFoldDB" id="A0A9X0BDI5"/>
<feature type="domain" description="Major facilitator superfamily (MFS) profile" evidence="7">
    <location>
        <begin position="67"/>
        <end position="568"/>
    </location>
</feature>
<feature type="compositionally biased region" description="Polar residues" evidence="5">
    <location>
        <begin position="1"/>
        <end position="10"/>
    </location>
</feature>
<evidence type="ECO:0000256" key="4">
    <source>
        <dbReference type="ARBA" id="ARBA00023136"/>
    </source>
</evidence>
<feature type="transmembrane region" description="Helical" evidence="6">
    <location>
        <begin position="457"/>
        <end position="476"/>
    </location>
</feature>
<evidence type="ECO:0000256" key="2">
    <source>
        <dbReference type="ARBA" id="ARBA00022692"/>
    </source>
</evidence>
<reference evidence="8" key="1">
    <citation type="submission" date="2022-12" db="EMBL/GenBank/DDBJ databases">
        <authorList>
            <person name="Petersen C."/>
        </authorList>
    </citation>
    <scope>NUCLEOTIDE SEQUENCE</scope>
    <source>
        <strain evidence="8">IBT 29677</strain>
    </source>
</reference>
<reference evidence="8" key="2">
    <citation type="journal article" date="2023" name="IMA Fungus">
        <title>Comparative genomic study of the Penicillium genus elucidates a diverse pangenome and 15 lateral gene transfer events.</title>
        <authorList>
            <person name="Petersen C."/>
            <person name="Sorensen T."/>
            <person name="Nielsen M.R."/>
            <person name="Sondergaard T.E."/>
            <person name="Sorensen J.L."/>
            <person name="Fitzpatrick D.A."/>
            <person name="Frisvad J.C."/>
            <person name="Nielsen K.L."/>
        </authorList>
    </citation>
    <scope>NUCLEOTIDE SEQUENCE</scope>
    <source>
        <strain evidence="8">IBT 29677</strain>
    </source>
</reference>
<organism evidence="8 9">
    <name type="scientific">Penicillium cosmopolitanum</name>
    <dbReference type="NCBI Taxonomy" id="1131564"/>
    <lineage>
        <taxon>Eukaryota</taxon>
        <taxon>Fungi</taxon>
        <taxon>Dikarya</taxon>
        <taxon>Ascomycota</taxon>
        <taxon>Pezizomycotina</taxon>
        <taxon>Eurotiomycetes</taxon>
        <taxon>Eurotiomycetidae</taxon>
        <taxon>Eurotiales</taxon>
        <taxon>Aspergillaceae</taxon>
        <taxon>Penicillium</taxon>
    </lineage>
</organism>
<dbReference type="RefSeq" id="XP_056492945.1">
    <property type="nucleotide sequence ID" value="XM_056627150.1"/>
</dbReference>
<keyword evidence="3 6" id="KW-1133">Transmembrane helix</keyword>
<feature type="transmembrane region" description="Helical" evidence="6">
    <location>
        <begin position="281"/>
        <end position="306"/>
    </location>
</feature>
<dbReference type="PANTHER" id="PTHR23501">
    <property type="entry name" value="MAJOR FACILITATOR SUPERFAMILY"/>
    <property type="match status" value="1"/>
</dbReference>
<keyword evidence="2 6" id="KW-0812">Transmembrane</keyword>
<feature type="transmembrane region" description="Helical" evidence="6">
    <location>
        <begin position="256"/>
        <end position="275"/>
    </location>
</feature>
<keyword evidence="4 6" id="KW-0472">Membrane</keyword>
<comment type="subcellular location">
    <subcellularLocation>
        <location evidence="1">Membrane</location>
        <topology evidence="1">Multi-pass membrane protein</topology>
    </subcellularLocation>
</comment>
<evidence type="ECO:0000256" key="1">
    <source>
        <dbReference type="ARBA" id="ARBA00004141"/>
    </source>
</evidence>
<keyword evidence="9" id="KW-1185">Reference proteome</keyword>
<evidence type="ECO:0000313" key="9">
    <source>
        <dbReference type="Proteomes" id="UP001147747"/>
    </source>
</evidence>
<comment type="caution">
    <text evidence="8">The sequence shown here is derived from an EMBL/GenBank/DDBJ whole genome shotgun (WGS) entry which is preliminary data.</text>
</comment>
<feature type="transmembrane region" description="Helical" evidence="6">
    <location>
        <begin position="327"/>
        <end position="351"/>
    </location>
</feature>
<dbReference type="PANTHER" id="PTHR23501:SF33">
    <property type="entry name" value="MAJOR FACILITATOR SUPERFAMILY (MFS) PROFILE DOMAIN-CONTAINING PROTEIN"/>
    <property type="match status" value="1"/>
</dbReference>
<dbReference type="InterPro" id="IPR011701">
    <property type="entry name" value="MFS"/>
</dbReference>
<evidence type="ECO:0000256" key="3">
    <source>
        <dbReference type="ARBA" id="ARBA00022989"/>
    </source>
</evidence>
<dbReference type="Proteomes" id="UP001147747">
    <property type="component" value="Unassembled WGS sequence"/>
</dbReference>
<evidence type="ECO:0000259" key="7">
    <source>
        <dbReference type="PROSITE" id="PS50850"/>
    </source>
</evidence>
<feature type="region of interest" description="Disordered" evidence="5">
    <location>
        <begin position="1"/>
        <end position="36"/>
    </location>
</feature>
<sequence>MSATINNERTPLTRDGSCRPEHASSPSGDDQDSASTLDDGARGYNVSFPSLDAGAGDLRSGASMRSVIAVLLFGEFVSNADATFVMATVGPISSQFNRMQDGNWLLTGYSLGACAAQPLYGKLSDIYGRAPLLLASYLFLSLGCVICGLSHNMDLVIIGRIMSGVGGAGVMALSSIIITDLVPKRKIASWRAYVNIAMTLGRSAGGPLGGVAYGSYWMAMAPFLCLAAFLVFVRMNILSRETVSSSEIEGGPARRVDILGTVLLSGSIITLVLLVDCGGRIFPWLSDMTLILVTVSIFALVAFVYVEKNVALEPILDLKILSKPNVATSYLASSFQTAAQVSMMFAVPLYFEVTGSVSSTVAGAHLVPAVIANTIGGLLSGYLIGCTGRYKFVQVTSGLIGSLTYLLLFLRWNGRTGFWESLYIMPGGLGSGLSSSGFVSMTAFLEPEEIAMATSGLILLLNLFISTSVTATKAALDQEFQQQMRKSLAGTDAEQIIHHSLSDIKFISSLTGQTRETVVQCFIAGLKRNYKGDYDGLIYPEHSVNFKLDMMPCRDVTPDLIILRGNQS</sequence>
<dbReference type="Pfam" id="PF07690">
    <property type="entry name" value="MFS_1"/>
    <property type="match status" value="1"/>
</dbReference>
<feature type="non-terminal residue" evidence="8">
    <location>
        <position position="1"/>
    </location>
</feature>
<dbReference type="Gene3D" id="1.20.1720.10">
    <property type="entry name" value="Multidrug resistance protein D"/>
    <property type="match status" value="1"/>
</dbReference>
<dbReference type="InterPro" id="IPR020846">
    <property type="entry name" value="MFS_dom"/>
</dbReference>
<feature type="transmembrane region" description="Helical" evidence="6">
    <location>
        <begin position="157"/>
        <end position="178"/>
    </location>
</feature>
<gene>
    <name evidence="8" type="ORF">N7509_002513</name>
</gene>
<dbReference type="OrthoDB" id="6770063at2759"/>
<feature type="transmembrane region" description="Helical" evidence="6">
    <location>
        <begin position="67"/>
        <end position="90"/>
    </location>
</feature>
<dbReference type="InterPro" id="IPR036259">
    <property type="entry name" value="MFS_trans_sf"/>
</dbReference>
<name>A0A9X0BDI5_9EURO</name>
<dbReference type="GO" id="GO:0015174">
    <property type="term" value="F:basic amino acid transmembrane transporter activity"/>
    <property type="evidence" value="ECO:0007669"/>
    <property type="project" value="TreeGrafter"/>
</dbReference>
<protein>
    <recommendedName>
        <fullName evidence="7">Major facilitator superfamily (MFS) profile domain-containing protein</fullName>
    </recommendedName>
</protein>
<dbReference type="GO" id="GO:0000329">
    <property type="term" value="C:fungal-type vacuole membrane"/>
    <property type="evidence" value="ECO:0007669"/>
    <property type="project" value="TreeGrafter"/>
</dbReference>
<feature type="compositionally biased region" description="Polar residues" evidence="5">
    <location>
        <begin position="24"/>
        <end position="36"/>
    </location>
</feature>
<evidence type="ECO:0000256" key="6">
    <source>
        <dbReference type="SAM" id="Phobius"/>
    </source>
</evidence>
<dbReference type="SUPFAM" id="SSF103473">
    <property type="entry name" value="MFS general substrate transporter"/>
    <property type="match status" value="1"/>
</dbReference>
<feature type="transmembrane region" description="Helical" evidence="6">
    <location>
        <begin position="132"/>
        <end position="151"/>
    </location>
</feature>
<evidence type="ECO:0000313" key="8">
    <source>
        <dbReference type="EMBL" id="KAJ5408630.1"/>
    </source>
</evidence>
<accession>A0A9X0BDI5</accession>
<feature type="transmembrane region" description="Helical" evidence="6">
    <location>
        <begin position="392"/>
        <end position="410"/>
    </location>
</feature>
<dbReference type="Gene3D" id="1.20.1250.20">
    <property type="entry name" value="MFS general substrate transporter like domains"/>
    <property type="match status" value="1"/>
</dbReference>
<proteinExistence type="predicted"/>
<dbReference type="PROSITE" id="PS50850">
    <property type="entry name" value="MFS"/>
    <property type="match status" value="1"/>
</dbReference>
<evidence type="ECO:0000256" key="5">
    <source>
        <dbReference type="SAM" id="MobiDB-lite"/>
    </source>
</evidence>
<dbReference type="GeneID" id="81366130"/>
<feature type="transmembrane region" description="Helical" evidence="6">
    <location>
        <begin position="216"/>
        <end position="235"/>
    </location>
</feature>
<feature type="transmembrane region" description="Helical" evidence="6">
    <location>
        <begin position="363"/>
        <end position="385"/>
    </location>
</feature>